<comment type="cofactor">
    <cofactor evidence="2">
        <name>Mg(2+)</name>
        <dbReference type="ChEBI" id="CHEBI:18420"/>
    </cofactor>
</comment>
<dbReference type="InterPro" id="IPR008731">
    <property type="entry name" value="PTS_EIN"/>
</dbReference>
<evidence type="ECO:0000313" key="17">
    <source>
        <dbReference type="Proteomes" id="UP000245790"/>
    </source>
</evidence>
<evidence type="ECO:0000256" key="13">
    <source>
        <dbReference type="ARBA" id="ARBA00022842"/>
    </source>
</evidence>
<dbReference type="InterPro" id="IPR000121">
    <property type="entry name" value="PEP_util_C"/>
</dbReference>
<dbReference type="InterPro" id="IPR036618">
    <property type="entry name" value="PtsI_HPr-bd_sf"/>
</dbReference>
<dbReference type="GO" id="GO:0046872">
    <property type="term" value="F:metal ion binding"/>
    <property type="evidence" value="ECO:0007669"/>
    <property type="project" value="UniProtKB-KW"/>
</dbReference>
<dbReference type="Pfam" id="PF00391">
    <property type="entry name" value="PEP-utilizers"/>
    <property type="match status" value="1"/>
</dbReference>
<evidence type="ECO:0000256" key="3">
    <source>
        <dbReference type="ARBA" id="ARBA00004496"/>
    </source>
</evidence>
<name>A0A316FZC7_9GAMM</name>
<organism evidence="16 17">
    <name type="scientific">Pleionea mediterranea</name>
    <dbReference type="NCBI Taxonomy" id="523701"/>
    <lineage>
        <taxon>Bacteria</taxon>
        <taxon>Pseudomonadati</taxon>
        <taxon>Pseudomonadota</taxon>
        <taxon>Gammaproteobacteria</taxon>
        <taxon>Oceanospirillales</taxon>
        <taxon>Pleioneaceae</taxon>
        <taxon>Pleionea</taxon>
    </lineage>
</organism>
<dbReference type="InterPro" id="IPR008279">
    <property type="entry name" value="PEP-util_enz_mobile_dom"/>
</dbReference>
<evidence type="ECO:0000256" key="6">
    <source>
        <dbReference type="ARBA" id="ARBA00022448"/>
    </source>
</evidence>
<protein>
    <recommendedName>
        <fullName evidence="5">phosphoenolpyruvate--protein phosphotransferase</fullName>
        <ecNumber evidence="5">2.7.3.9</ecNumber>
    </recommendedName>
</protein>
<dbReference type="InterPro" id="IPR036637">
    <property type="entry name" value="Phosphohistidine_dom_sf"/>
</dbReference>
<dbReference type="InterPro" id="IPR029016">
    <property type="entry name" value="GAF-like_dom_sf"/>
</dbReference>
<dbReference type="InterPro" id="IPR040442">
    <property type="entry name" value="Pyrv_kinase-like_dom_sf"/>
</dbReference>
<dbReference type="EC" id="2.7.3.9" evidence="5"/>
<dbReference type="GO" id="GO:0009401">
    <property type="term" value="P:phosphoenolpyruvate-dependent sugar phosphotransferase system"/>
    <property type="evidence" value="ECO:0007669"/>
    <property type="project" value="UniProtKB-KW"/>
</dbReference>
<keyword evidence="11" id="KW-0479">Metal-binding</keyword>
<evidence type="ECO:0000256" key="9">
    <source>
        <dbReference type="ARBA" id="ARBA00022679"/>
    </source>
</evidence>
<gene>
    <name evidence="16" type="ORF">C8D97_104274</name>
</gene>
<evidence type="ECO:0000256" key="8">
    <source>
        <dbReference type="ARBA" id="ARBA00022597"/>
    </source>
</evidence>
<evidence type="ECO:0000256" key="5">
    <source>
        <dbReference type="ARBA" id="ARBA00012232"/>
    </source>
</evidence>
<dbReference type="SMART" id="SM00065">
    <property type="entry name" value="GAF"/>
    <property type="match status" value="1"/>
</dbReference>
<keyword evidence="17" id="KW-1185">Reference proteome</keyword>
<reference evidence="16 17" key="1">
    <citation type="submission" date="2018-05" db="EMBL/GenBank/DDBJ databases">
        <title>Genomic Encyclopedia of Type Strains, Phase IV (KMG-IV): sequencing the most valuable type-strain genomes for metagenomic binning, comparative biology and taxonomic classification.</title>
        <authorList>
            <person name="Goeker M."/>
        </authorList>
    </citation>
    <scope>NUCLEOTIDE SEQUENCE [LARGE SCALE GENOMIC DNA]</scope>
    <source>
        <strain evidence="16 17">DSM 25350</strain>
    </source>
</reference>
<evidence type="ECO:0000256" key="2">
    <source>
        <dbReference type="ARBA" id="ARBA00001946"/>
    </source>
</evidence>
<dbReference type="Gene3D" id="3.20.20.60">
    <property type="entry name" value="Phosphoenolpyruvate-binding domains"/>
    <property type="match status" value="1"/>
</dbReference>
<dbReference type="Proteomes" id="UP000245790">
    <property type="component" value="Unassembled WGS sequence"/>
</dbReference>
<dbReference type="InterPro" id="IPR050499">
    <property type="entry name" value="PEP-utilizing_PTS_enzyme"/>
</dbReference>
<dbReference type="Pfam" id="PF01590">
    <property type="entry name" value="GAF"/>
    <property type="match status" value="1"/>
</dbReference>
<dbReference type="SUPFAM" id="SSF51621">
    <property type="entry name" value="Phosphoenolpyruvate/pyruvate domain"/>
    <property type="match status" value="1"/>
</dbReference>
<feature type="coiled-coil region" evidence="14">
    <location>
        <begin position="207"/>
        <end position="234"/>
    </location>
</feature>
<evidence type="ECO:0000313" key="16">
    <source>
        <dbReference type="EMBL" id="PWK53056.1"/>
    </source>
</evidence>
<dbReference type="SUPFAM" id="SSF52009">
    <property type="entry name" value="Phosphohistidine domain"/>
    <property type="match status" value="1"/>
</dbReference>
<keyword evidence="12" id="KW-0418">Kinase</keyword>
<keyword evidence="9" id="KW-0808">Transferase</keyword>
<dbReference type="Pfam" id="PF02896">
    <property type="entry name" value="PEP-utilizers_C"/>
    <property type="match status" value="1"/>
</dbReference>
<dbReference type="Gene3D" id="1.10.274.10">
    <property type="entry name" value="PtsI, HPr-binding domain"/>
    <property type="match status" value="1"/>
</dbReference>
<evidence type="ECO:0000256" key="12">
    <source>
        <dbReference type="ARBA" id="ARBA00022777"/>
    </source>
</evidence>
<keyword evidence="13" id="KW-0460">Magnesium</keyword>
<dbReference type="SUPFAM" id="SSF47831">
    <property type="entry name" value="Enzyme I of the PEP:sugar phosphotransferase system HPr-binding (sub)domain"/>
    <property type="match status" value="1"/>
</dbReference>
<dbReference type="InterPro" id="IPR015813">
    <property type="entry name" value="Pyrv/PenolPyrv_kinase-like_dom"/>
</dbReference>
<dbReference type="AlphaFoldDB" id="A0A316FZC7"/>
<dbReference type="OrthoDB" id="9765468at2"/>
<dbReference type="Gene3D" id="3.30.450.40">
    <property type="match status" value="1"/>
</dbReference>
<evidence type="ECO:0000256" key="4">
    <source>
        <dbReference type="ARBA" id="ARBA00007837"/>
    </source>
</evidence>
<evidence type="ECO:0000259" key="15">
    <source>
        <dbReference type="SMART" id="SM00065"/>
    </source>
</evidence>
<comment type="catalytic activity">
    <reaction evidence="1">
        <text>L-histidyl-[protein] + phosphoenolpyruvate = N(pros)-phospho-L-histidyl-[protein] + pyruvate</text>
        <dbReference type="Rhea" id="RHEA:23880"/>
        <dbReference type="Rhea" id="RHEA-COMP:9745"/>
        <dbReference type="Rhea" id="RHEA-COMP:9746"/>
        <dbReference type="ChEBI" id="CHEBI:15361"/>
        <dbReference type="ChEBI" id="CHEBI:29979"/>
        <dbReference type="ChEBI" id="CHEBI:58702"/>
        <dbReference type="ChEBI" id="CHEBI:64837"/>
        <dbReference type="EC" id="2.7.3.9"/>
    </reaction>
</comment>
<evidence type="ECO:0000256" key="1">
    <source>
        <dbReference type="ARBA" id="ARBA00000683"/>
    </source>
</evidence>
<dbReference type="SUPFAM" id="SSF55781">
    <property type="entry name" value="GAF domain-like"/>
    <property type="match status" value="1"/>
</dbReference>
<dbReference type="NCBIfam" id="TIGR01417">
    <property type="entry name" value="PTS_I_fam"/>
    <property type="match status" value="1"/>
</dbReference>
<feature type="domain" description="GAF" evidence="15">
    <location>
        <begin position="17"/>
        <end position="164"/>
    </location>
</feature>
<dbReference type="PANTHER" id="PTHR46244">
    <property type="entry name" value="PHOSPHOENOLPYRUVATE-PROTEIN PHOSPHOTRANSFERASE"/>
    <property type="match status" value="1"/>
</dbReference>
<dbReference type="EMBL" id="QGGU01000004">
    <property type="protein sequence ID" value="PWK53056.1"/>
    <property type="molecule type" value="Genomic_DNA"/>
</dbReference>
<sequence length="758" mass="84392">MQERLSHITQEVNRADSAEQALNVIVRRVCQALSTQVCSVYLADYSEQCFILKATQGLNPQAVGNLSLGFQEGIVGLVAQREEPINLDNAPEHPNFHFSPAAKEDAFHSFLGVPILEQRQVLGVLVVQQLKPRKFSDDEVNFLMTLSAQLGRLIAQSEKRDRIHPRAVEQQSPRKLQGFPAASGLAVGEAIVFYPPADIFAVPDKIANSISAELKRIKRAFRLAQNEVLAMKRRMENSLSEEELGLFDAYLSILDHNGLLAEVIQVIEEGQWAPGALRQVTEQHVKQFEAMDDHYFQERASDVIDLARRVLQLLENEHATRPKMTRRAIIVADDITPALLAELPTEKILGLVSMRGSPSSHAAILAKALGIPAVCGFDGMPIHLFQGQTLIIDGYKGSLYLSPSEPLKVQYLHLIEEEQQLTRELEKYVNEPAITTDGFMMPLLVNTGLMADFEKSVHVGADGVGLYRTEIPFLLREQFPGEDEQVKIYRSALQAFHGKSVTFRTLDIGGDKQLPYFPIHEDNPFLGWRGIRVTLDHPDIFLIQARAIFKASANIDCFKIALPMISSVEEVDESIRLLEQAFYEVNSELSESSKPINKMPPIGIILEVPSAIYLLPHIAKRVDFISVGSNDLTQYLLAVDRNNTRVSSLFSNYHPAILAALNDIRRIANECQLEVNICGEMAGDPMAAILLLGLEFNGLSMNARSLPKIKKVIRSFALSEAKDAVSHALTLEKARDIHHYLFELLEQKGLGGLIRAGK</sequence>
<dbReference type="PRINTS" id="PR01736">
    <property type="entry name" value="PHPHTRNFRASE"/>
</dbReference>
<dbReference type="InterPro" id="IPR006318">
    <property type="entry name" value="PTS_EI-like"/>
</dbReference>
<dbReference type="InterPro" id="IPR023151">
    <property type="entry name" value="PEP_util_CS"/>
</dbReference>
<dbReference type="InterPro" id="IPR003018">
    <property type="entry name" value="GAF"/>
</dbReference>
<dbReference type="PANTHER" id="PTHR46244:SF1">
    <property type="entry name" value="PHOSPHOENOLPYRUVATE-DEPENDENT PHOSPHOTRANSFERASE SYSTEM"/>
    <property type="match status" value="1"/>
</dbReference>
<comment type="caution">
    <text evidence="16">The sequence shown here is derived from an EMBL/GenBank/DDBJ whole genome shotgun (WGS) entry which is preliminary data.</text>
</comment>
<comment type="subcellular location">
    <subcellularLocation>
        <location evidence="3">Cytoplasm</location>
    </subcellularLocation>
</comment>
<accession>A0A316FZC7</accession>
<proteinExistence type="inferred from homology"/>
<keyword evidence="14" id="KW-0175">Coiled coil</keyword>
<dbReference type="NCBIfam" id="NF008283">
    <property type="entry name" value="PRK11061.1"/>
    <property type="match status" value="1"/>
</dbReference>
<keyword evidence="10" id="KW-0598">Phosphotransferase system</keyword>
<dbReference type="Pfam" id="PF05524">
    <property type="entry name" value="PEP-utilisers_N"/>
    <property type="match status" value="1"/>
</dbReference>
<keyword evidence="6" id="KW-0813">Transport</keyword>
<keyword evidence="8" id="KW-0762">Sugar transport</keyword>
<dbReference type="GO" id="GO:0005737">
    <property type="term" value="C:cytoplasm"/>
    <property type="evidence" value="ECO:0007669"/>
    <property type="project" value="UniProtKB-SubCell"/>
</dbReference>
<comment type="similarity">
    <text evidence="4">Belongs to the PEP-utilizing enzyme family.</text>
</comment>
<evidence type="ECO:0000256" key="14">
    <source>
        <dbReference type="SAM" id="Coils"/>
    </source>
</evidence>
<dbReference type="PROSITE" id="PS00742">
    <property type="entry name" value="PEP_ENZYMES_2"/>
    <property type="match status" value="1"/>
</dbReference>
<dbReference type="GO" id="GO:0016301">
    <property type="term" value="F:kinase activity"/>
    <property type="evidence" value="ECO:0007669"/>
    <property type="project" value="UniProtKB-KW"/>
</dbReference>
<evidence type="ECO:0000256" key="10">
    <source>
        <dbReference type="ARBA" id="ARBA00022683"/>
    </source>
</evidence>
<dbReference type="RefSeq" id="WP_109763027.1">
    <property type="nucleotide sequence ID" value="NZ_QGGU01000004.1"/>
</dbReference>
<evidence type="ECO:0000256" key="11">
    <source>
        <dbReference type="ARBA" id="ARBA00022723"/>
    </source>
</evidence>
<dbReference type="Gene3D" id="3.50.30.10">
    <property type="entry name" value="Phosphohistidine domain"/>
    <property type="match status" value="1"/>
</dbReference>
<dbReference type="GO" id="GO:0008965">
    <property type="term" value="F:phosphoenolpyruvate-protein phosphotransferase activity"/>
    <property type="evidence" value="ECO:0007669"/>
    <property type="project" value="UniProtKB-EC"/>
</dbReference>
<evidence type="ECO:0000256" key="7">
    <source>
        <dbReference type="ARBA" id="ARBA00022490"/>
    </source>
</evidence>
<keyword evidence="7" id="KW-0963">Cytoplasm</keyword>